<protein>
    <submittedName>
        <fullName evidence="4">Crustin-like protein 1</fullName>
    </submittedName>
</protein>
<evidence type="ECO:0000313" key="4">
    <source>
        <dbReference type="EMBL" id="QXT26515.1"/>
    </source>
</evidence>
<organism evidence="4">
    <name type="scientific">Mytilus coruscus</name>
    <name type="common">Sea mussel</name>
    <dbReference type="NCBI Taxonomy" id="42192"/>
    <lineage>
        <taxon>Eukaryota</taxon>
        <taxon>Metazoa</taxon>
        <taxon>Spiralia</taxon>
        <taxon>Lophotrochozoa</taxon>
        <taxon>Mollusca</taxon>
        <taxon>Bivalvia</taxon>
        <taxon>Autobranchia</taxon>
        <taxon>Pteriomorphia</taxon>
        <taxon>Mytilida</taxon>
        <taxon>Mytiloidea</taxon>
        <taxon>Mytilidae</taxon>
        <taxon>Mytilinae</taxon>
        <taxon>Mytilus</taxon>
    </lineage>
</organism>
<feature type="signal peptide" evidence="2">
    <location>
        <begin position="1"/>
        <end position="16"/>
    </location>
</feature>
<proteinExistence type="evidence at transcript level"/>
<feature type="chain" id="PRO_5034303280" evidence="2">
    <location>
        <begin position="17"/>
        <end position="184"/>
    </location>
</feature>
<name>A0A8F6Y049_MYTCO</name>
<evidence type="ECO:0000259" key="3">
    <source>
        <dbReference type="PROSITE" id="PS51390"/>
    </source>
</evidence>
<dbReference type="InterPro" id="IPR008197">
    <property type="entry name" value="WAP_dom"/>
</dbReference>
<accession>A0A8F6Y049</accession>
<dbReference type="SMART" id="SM00217">
    <property type="entry name" value="WAP"/>
    <property type="match status" value="1"/>
</dbReference>
<dbReference type="Pfam" id="PF00095">
    <property type="entry name" value="WAP"/>
    <property type="match status" value="1"/>
</dbReference>
<dbReference type="PROSITE" id="PS51390">
    <property type="entry name" value="WAP"/>
    <property type="match status" value="1"/>
</dbReference>
<evidence type="ECO:0000256" key="1">
    <source>
        <dbReference type="SAM" id="MobiDB-lite"/>
    </source>
</evidence>
<dbReference type="EMBL" id="MW922036">
    <property type="protein sequence ID" value="QXT26515.1"/>
    <property type="molecule type" value="mRNA"/>
</dbReference>
<dbReference type="SUPFAM" id="SSF57256">
    <property type="entry name" value="Elafin-like"/>
    <property type="match status" value="1"/>
</dbReference>
<dbReference type="AlphaFoldDB" id="A0A8F6Y049"/>
<feature type="domain" description="WAP" evidence="3">
    <location>
        <begin position="129"/>
        <end position="180"/>
    </location>
</feature>
<dbReference type="InterPro" id="IPR036645">
    <property type="entry name" value="Elafin-like_sf"/>
</dbReference>
<dbReference type="Gene3D" id="4.10.75.10">
    <property type="entry name" value="Elafin-like"/>
    <property type="match status" value="1"/>
</dbReference>
<reference evidence="4" key="1">
    <citation type="submission" date="2021-04" db="EMBL/GenBank/DDBJ databases">
        <authorList>
            <person name="Yang J."/>
            <person name="Liao Z."/>
        </authorList>
    </citation>
    <scope>NUCLEOTIDE SEQUENCE</scope>
</reference>
<sequence length="184" mass="18670">MKVLCVLLMSLALVAGKKLKENKGDAASGSGGAANTRFFGGHPPHAQGPPFGAPGLGGAGHFGGRPHVGRPPFGHQGHPVVGGVGHGIGGGVVPPVAPSSNCRYWCKTPEGAAYCCESNNQPADPIATQIVKPGQCPPVRPVCPRIFGPPITCSNDGACSGVDKCCFDRCLGEHVCKAPLGYGR</sequence>
<dbReference type="GO" id="GO:0005576">
    <property type="term" value="C:extracellular region"/>
    <property type="evidence" value="ECO:0007669"/>
    <property type="project" value="InterPro"/>
</dbReference>
<dbReference type="GO" id="GO:0030414">
    <property type="term" value="F:peptidase inhibitor activity"/>
    <property type="evidence" value="ECO:0007669"/>
    <property type="project" value="InterPro"/>
</dbReference>
<keyword evidence="2" id="KW-0732">Signal</keyword>
<evidence type="ECO:0000256" key="2">
    <source>
        <dbReference type="SAM" id="SignalP"/>
    </source>
</evidence>
<feature type="region of interest" description="Disordered" evidence="1">
    <location>
        <begin position="40"/>
        <end position="60"/>
    </location>
</feature>